<evidence type="ECO:0000313" key="2">
    <source>
        <dbReference type="Proteomes" id="UP000245464"/>
    </source>
</evidence>
<protein>
    <submittedName>
        <fullName evidence="1">Uncharacterized protein</fullName>
    </submittedName>
</protein>
<dbReference type="AlphaFoldDB" id="A0A5M9KY15"/>
<accession>A0A5M9KY15</accession>
<organism evidence="1 2">
    <name type="scientific">Pyrenophora tritici-repentis</name>
    <dbReference type="NCBI Taxonomy" id="45151"/>
    <lineage>
        <taxon>Eukaryota</taxon>
        <taxon>Fungi</taxon>
        <taxon>Dikarya</taxon>
        <taxon>Ascomycota</taxon>
        <taxon>Pezizomycotina</taxon>
        <taxon>Dothideomycetes</taxon>
        <taxon>Pleosporomycetidae</taxon>
        <taxon>Pleosporales</taxon>
        <taxon>Pleosporineae</taxon>
        <taxon>Pleosporaceae</taxon>
        <taxon>Pyrenophora</taxon>
    </lineage>
</organism>
<proteinExistence type="predicted"/>
<dbReference type="RefSeq" id="XP_065959712.1">
    <property type="nucleotide sequence ID" value="XM_066109729.1"/>
</dbReference>
<comment type="caution">
    <text evidence="1">The sequence shown here is derived from an EMBL/GenBank/DDBJ whole genome shotgun (WGS) entry which is preliminary data.</text>
</comment>
<evidence type="ECO:0000313" key="1">
    <source>
        <dbReference type="EMBL" id="KAF7566103.1"/>
    </source>
</evidence>
<name>A0A5M9KY15_9PLEO</name>
<dbReference type="KEGG" id="ptrr:6350365"/>
<reference evidence="1 2" key="1">
    <citation type="journal article" date="2018" name="BMC Genomics">
        <title>Comparative genomics of the wheat fungal pathogen Pyrenophora tritici-repentis reveals chromosomal variations and genome plasticity.</title>
        <authorList>
            <person name="Moolhuijzen P."/>
            <person name="See P.T."/>
            <person name="Hane J.K."/>
            <person name="Shi G."/>
            <person name="Liu Z."/>
            <person name="Oliver R.P."/>
            <person name="Moffat C.S."/>
        </authorList>
    </citation>
    <scope>NUCLEOTIDE SEQUENCE [LARGE SCALE GENOMIC DNA]</scope>
    <source>
        <strain evidence="1">M4</strain>
    </source>
</reference>
<dbReference type="EMBL" id="NQIK02000009">
    <property type="protein sequence ID" value="KAF7566103.1"/>
    <property type="molecule type" value="Genomic_DNA"/>
</dbReference>
<dbReference type="Proteomes" id="UP000245464">
    <property type="component" value="Chromosome 9"/>
</dbReference>
<gene>
    <name evidence="1" type="ORF">PtrM4_144230</name>
</gene>
<sequence>MLLDEYLTKDKFLKRVFSTPARHPHDTTSYFIYKTNLHPEFDPWGCSSMPFDQSLDQSFDQPFDHDQALWNANANTTNLPELTETEIGSWQ</sequence>
<dbReference type="GeneID" id="6350365"/>